<protein>
    <submittedName>
        <fullName evidence="2">Multidrug ABC transporter permease</fullName>
    </submittedName>
</protein>
<accession>A0A8J8GGX0</accession>
<feature type="transmembrane region" description="Helical" evidence="1">
    <location>
        <begin position="274"/>
        <end position="292"/>
    </location>
</feature>
<feature type="transmembrane region" description="Helical" evidence="1">
    <location>
        <begin position="108"/>
        <end position="132"/>
    </location>
</feature>
<keyword evidence="1" id="KW-0812">Transmembrane</keyword>
<keyword evidence="1" id="KW-1133">Transmembrane helix</keyword>
<proteinExistence type="predicted"/>
<evidence type="ECO:0000256" key="1">
    <source>
        <dbReference type="SAM" id="Phobius"/>
    </source>
</evidence>
<evidence type="ECO:0000313" key="2">
    <source>
        <dbReference type="EMBL" id="NSL52991.1"/>
    </source>
</evidence>
<dbReference type="AlphaFoldDB" id="A0A8J8GGX0"/>
<comment type="caution">
    <text evidence="2">The sequence shown here is derived from an EMBL/GenBank/DDBJ whole genome shotgun (WGS) entry which is preliminary data.</text>
</comment>
<evidence type="ECO:0000313" key="3">
    <source>
        <dbReference type="Proteomes" id="UP000625804"/>
    </source>
</evidence>
<feature type="transmembrane region" description="Helical" evidence="1">
    <location>
        <begin position="298"/>
        <end position="321"/>
    </location>
</feature>
<feature type="transmembrane region" description="Helical" evidence="1">
    <location>
        <begin position="333"/>
        <end position="350"/>
    </location>
</feature>
<feature type="transmembrane region" description="Helical" evidence="1">
    <location>
        <begin position="60"/>
        <end position="84"/>
    </location>
</feature>
<sequence>MKSKISSFKRGMIVQDFRMAGWIGIIYLIALLYTIPLQIVMMHQADRLIYFIQNHNLFSVLAGLQILMMFGVPVLLAAVLFRYLQVKAPADFIHSLPIKRAEIFHHHALIGMFLLVVPVVITSIVIAIVHGLLNLDAYFSITDIFVWTGLTILMNVFVFSLSSFLGTVTGISALQVILTYIFLFFPAGITVLTHWNVKYFIYGFPYDYYVIRNIDYLTPVFRLLEIGTKNFKGIEIATYIGLTIVFYLLAIFAYKRRPIEAATQAIAFRYLKPVFKYGVTFCMMLLGGVYFGETQDQMFGWILFGYISGSLFGYVIAEVILQKTWRIFREMKGYAFYSVAVVAVAFLLSLDMTGFEKKLPDANAIEKVYFSDTMHWFIEKDEASEEEREPLYYYHSAFPHAVSVLEKIDPYFFEDKDVIDSVLKLHRQLIEDKNLGMMTSRNYTNVAIAYELKDGSKLVRQYRVPENAYGALLKPIYESLEYRYSNNDLLRLKEEITVDKIIITGYSPSKKFETVDPEQIKEILHALKTDMLTEPYEQMISKRESWADIELLLENNERLYVSWKKSYTHFDEWMKQNELLEKVRDVPADIDYALVTRNDERIKAAINNKDELIAIIKESPETVKIDDPALLEECLYEASWGYDTDYVVLFYYKNSNTPKFNSLANTPSFIK</sequence>
<gene>
    <name evidence="2" type="ORF">HR057_14635</name>
</gene>
<feature type="transmembrane region" description="Helical" evidence="1">
    <location>
        <begin position="20"/>
        <end position="40"/>
    </location>
</feature>
<reference evidence="2" key="1">
    <citation type="submission" date="2020-06" db="EMBL/GenBank/DDBJ databases">
        <title>A novel thermopfilic bacterium from Erzurum, Turkey.</title>
        <authorList>
            <person name="Adiguzel A."/>
            <person name="Ay H."/>
            <person name="Baltaci M.O."/>
        </authorList>
    </citation>
    <scope>NUCLEOTIDE SEQUENCE</scope>
    <source>
        <strain evidence="2">P2</strain>
    </source>
</reference>
<feature type="transmembrane region" description="Helical" evidence="1">
    <location>
        <begin position="144"/>
        <end position="165"/>
    </location>
</feature>
<name>A0A8J8GGX0_9BACI</name>
<dbReference type="EMBL" id="JABTTE010000025">
    <property type="protein sequence ID" value="NSL52991.1"/>
    <property type="molecule type" value="Genomic_DNA"/>
</dbReference>
<dbReference type="RefSeq" id="WP_173732191.1">
    <property type="nucleotide sequence ID" value="NZ_JABTTE010000025.1"/>
</dbReference>
<keyword evidence="3" id="KW-1185">Reference proteome</keyword>
<organism evidence="2 3">
    <name type="scientific">Calidifontibacillus erzurumensis</name>
    <dbReference type="NCBI Taxonomy" id="2741433"/>
    <lineage>
        <taxon>Bacteria</taxon>
        <taxon>Bacillati</taxon>
        <taxon>Bacillota</taxon>
        <taxon>Bacilli</taxon>
        <taxon>Bacillales</taxon>
        <taxon>Bacillaceae</taxon>
        <taxon>Calidifontibacillus/Schinkia group</taxon>
        <taxon>Calidifontibacillus</taxon>
    </lineage>
</organism>
<keyword evidence="1" id="KW-0472">Membrane</keyword>
<dbReference type="Proteomes" id="UP000625804">
    <property type="component" value="Unassembled WGS sequence"/>
</dbReference>
<feature type="transmembrane region" description="Helical" evidence="1">
    <location>
        <begin position="177"/>
        <end position="197"/>
    </location>
</feature>
<feature type="transmembrane region" description="Helical" evidence="1">
    <location>
        <begin position="236"/>
        <end position="254"/>
    </location>
</feature>